<evidence type="ECO:0000313" key="13">
    <source>
        <dbReference type="EMBL" id="MEE2566909.1"/>
    </source>
</evidence>
<keyword evidence="12" id="KW-0813">Transport</keyword>
<dbReference type="NCBIfam" id="TIGR00494">
    <property type="entry name" value="crcB"/>
    <property type="match status" value="1"/>
</dbReference>
<keyword evidence="2 12" id="KW-1003">Cell membrane</keyword>
<sequence>MTNLLLIAAGGAIGAVSRHLTGQWALRALGPEWPHGTFLVNVIGGLMMGGFIGWLSQAGRADANALRAFFAVGILGGFTTFSAFSLDVVVMIERKQWFNALGYTLGSVVLAVLALFVGLLIARRVFA</sequence>
<keyword evidence="5 12" id="KW-1133">Transmembrane helix</keyword>
<comment type="activity regulation">
    <text evidence="12">Na(+) is not transported, but it plays an essential structural role and its presence is essential for fluoride channel function.</text>
</comment>
<dbReference type="Pfam" id="PF02537">
    <property type="entry name" value="CRCB"/>
    <property type="match status" value="1"/>
</dbReference>
<evidence type="ECO:0000256" key="12">
    <source>
        <dbReference type="HAMAP-Rule" id="MF_00454"/>
    </source>
</evidence>
<name>A0ABU7LZB6_9PROT</name>
<feature type="transmembrane region" description="Helical" evidence="12">
    <location>
        <begin position="98"/>
        <end position="122"/>
    </location>
</feature>
<keyword evidence="12" id="KW-0479">Metal-binding</keyword>
<protein>
    <recommendedName>
        <fullName evidence="12">Fluoride-specific ion channel FluC</fullName>
    </recommendedName>
</protein>
<evidence type="ECO:0000256" key="1">
    <source>
        <dbReference type="ARBA" id="ARBA00004651"/>
    </source>
</evidence>
<evidence type="ECO:0000256" key="6">
    <source>
        <dbReference type="ARBA" id="ARBA00023053"/>
    </source>
</evidence>
<gene>
    <name evidence="12 13" type="primary">crcB</name>
    <name evidence="12" type="synonym">fluC</name>
    <name evidence="13" type="ORF">V0U35_09470</name>
</gene>
<dbReference type="InterPro" id="IPR003691">
    <property type="entry name" value="FluC"/>
</dbReference>
<comment type="caution">
    <text evidence="13">The sequence shown here is derived from an EMBL/GenBank/DDBJ whole genome shotgun (WGS) entry which is preliminary data.</text>
</comment>
<organism evidence="13 14">
    <name type="scientific">Hyphobacterium marinum</name>
    <dbReference type="NCBI Taxonomy" id="3116574"/>
    <lineage>
        <taxon>Bacteria</taxon>
        <taxon>Pseudomonadati</taxon>
        <taxon>Pseudomonadota</taxon>
        <taxon>Alphaproteobacteria</taxon>
        <taxon>Maricaulales</taxon>
        <taxon>Maricaulaceae</taxon>
        <taxon>Hyphobacterium</taxon>
    </lineage>
</organism>
<dbReference type="HAMAP" id="MF_00454">
    <property type="entry name" value="FluC"/>
    <property type="match status" value="1"/>
</dbReference>
<feature type="binding site" evidence="12">
    <location>
        <position position="79"/>
    </location>
    <ligand>
        <name>Na(+)</name>
        <dbReference type="ChEBI" id="CHEBI:29101"/>
        <note>structural</note>
    </ligand>
</feature>
<keyword evidence="7 12" id="KW-0406">Ion transport</keyword>
<dbReference type="NCBIfam" id="NF010791">
    <property type="entry name" value="PRK14195.1"/>
    <property type="match status" value="1"/>
</dbReference>
<accession>A0ABU7LZB6</accession>
<feature type="binding site" evidence="12">
    <location>
        <position position="76"/>
    </location>
    <ligand>
        <name>Na(+)</name>
        <dbReference type="ChEBI" id="CHEBI:29101"/>
        <note>structural</note>
    </ligand>
</feature>
<evidence type="ECO:0000256" key="8">
    <source>
        <dbReference type="ARBA" id="ARBA00023136"/>
    </source>
</evidence>
<keyword evidence="9 12" id="KW-0407">Ion channel</keyword>
<keyword evidence="6 12" id="KW-0915">Sodium</keyword>
<evidence type="ECO:0000256" key="9">
    <source>
        <dbReference type="ARBA" id="ARBA00023303"/>
    </source>
</evidence>
<comment type="catalytic activity">
    <reaction evidence="11">
        <text>fluoride(in) = fluoride(out)</text>
        <dbReference type="Rhea" id="RHEA:76159"/>
        <dbReference type="ChEBI" id="CHEBI:17051"/>
    </reaction>
    <physiologicalReaction direction="left-to-right" evidence="11">
        <dbReference type="Rhea" id="RHEA:76160"/>
    </physiologicalReaction>
</comment>
<comment type="function">
    <text evidence="12">Fluoride-specific ion channel. Important for reducing fluoride concentration in the cell, thus reducing its toxicity.</text>
</comment>
<feature type="transmembrane region" description="Helical" evidence="12">
    <location>
        <begin position="38"/>
        <end position="56"/>
    </location>
</feature>
<keyword evidence="4 12" id="KW-0812">Transmembrane</keyword>
<evidence type="ECO:0000256" key="5">
    <source>
        <dbReference type="ARBA" id="ARBA00022989"/>
    </source>
</evidence>
<evidence type="ECO:0000256" key="11">
    <source>
        <dbReference type="ARBA" id="ARBA00035585"/>
    </source>
</evidence>
<comment type="subcellular location">
    <subcellularLocation>
        <location evidence="1 12">Cell membrane</location>
        <topology evidence="1 12">Multi-pass membrane protein</topology>
    </subcellularLocation>
</comment>
<evidence type="ECO:0000256" key="2">
    <source>
        <dbReference type="ARBA" id="ARBA00022475"/>
    </source>
</evidence>
<dbReference type="EMBL" id="JAZDRO010000003">
    <property type="protein sequence ID" value="MEE2566909.1"/>
    <property type="molecule type" value="Genomic_DNA"/>
</dbReference>
<reference evidence="13 14" key="1">
    <citation type="submission" date="2024-01" db="EMBL/GenBank/DDBJ databases">
        <title>Hyphobacterium bacterium isolated from marine sediment.</title>
        <authorList>
            <person name="Zhao S."/>
        </authorList>
    </citation>
    <scope>NUCLEOTIDE SEQUENCE [LARGE SCALE GENOMIC DNA]</scope>
    <source>
        <strain evidence="13 14">Y60-23</strain>
    </source>
</reference>
<evidence type="ECO:0000313" key="14">
    <source>
        <dbReference type="Proteomes" id="UP001310692"/>
    </source>
</evidence>
<evidence type="ECO:0000256" key="10">
    <source>
        <dbReference type="ARBA" id="ARBA00035120"/>
    </source>
</evidence>
<dbReference type="RefSeq" id="WP_330196463.1">
    <property type="nucleotide sequence ID" value="NZ_JAZDRO010000003.1"/>
</dbReference>
<keyword evidence="8 12" id="KW-0472">Membrane</keyword>
<comment type="similarity">
    <text evidence="10 12">Belongs to the fluoride channel Fluc/FEX (TC 1.A.43) family.</text>
</comment>
<dbReference type="PANTHER" id="PTHR28259">
    <property type="entry name" value="FLUORIDE EXPORT PROTEIN 1-RELATED"/>
    <property type="match status" value="1"/>
</dbReference>
<feature type="transmembrane region" description="Helical" evidence="12">
    <location>
        <begin position="68"/>
        <end position="92"/>
    </location>
</feature>
<keyword evidence="14" id="KW-1185">Reference proteome</keyword>
<proteinExistence type="inferred from homology"/>
<dbReference type="Proteomes" id="UP001310692">
    <property type="component" value="Unassembled WGS sequence"/>
</dbReference>
<evidence type="ECO:0000256" key="3">
    <source>
        <dbReference type="ARBA" id="ARBA00022519"/>
    </source>
</evidence>
<keyword evidence="3" id="KW-0997">Cell inner membrane</keyword>
<dbReference type="PANTHER" id="PTHR28259:SF1">
    <property type="entry name" value="FLUORIDE EXPORT PROTEIN 1-RELATED"/>
    <property type="match status" value="1"/>
</dbReference>
<evidence type="ECO:0000256" key="7">
    <source>
        <dbReference type="ARBA" id="ARBA00023065"/>
    </source>
</evidence>
<evidence type="ECO:0000256" key="4">
    <source>
        <dbReference type="ARBA" id="ARBA00022692"/>
    </source>
</evidence>